<dbReference type="Pfam" id="PF21748">
    <property type="entry name" value="UPF0150"/>
    <property type="match status" value="1"/>
</dbReference>
<dbReference type="InterPro" id="IPR049389">
    <property type="entry name" value="TTHA0281-like"/>
</dbReference>
<sequence>MTVTIRFILTEYVEQAMTHAAYGKLEDGTFVGRIPPCKGVVEFGATLRECEETLRSTLEDWILVGLKLRHPLPVIAHIDLNKEPSYEPVGAV</sequence>
<accession>A0A7G9Z1C0</accession>
<dbReference type="InterPro" id="IPR035069">
    <property type="entry name" value="TTHA1013/TTHA0281-like"/>
</dbReference>
<organism evidence="1">
    <name type="scientific">Candidatus Methanophagaceae archaeon ANME-1 ERB6</name>
    <dbReference type="NCBI Taxonomy" id="2759912"/>
    <lineage>
        <taxon>Archaea</taxon>
        <taxon>Methanobacteriati</taxon>
        <taxon>Methanobacteriota</taxon>
        <taxon>Stenosarchaea group</taxon>
        <taxon>Methanomicrobia</taxon>
        <taxon>Candidatus Methanophagales</taxon>
        <taxon>Candidatus Methanophagaceae</taxon>
    </lineage>
</organism>
<dbReference type="Gene3D" id="3.30.160.250">
    <property type="match status" value="1"/>
</dbReference>
<evidence type="ECO:0000313" key="1">
    <source>
        <dbReference type="EMBL" id="QNO54054.1"/>
    </source>
</evidence>
<name>A0A7G9Z1C0_9EURY</name>
<dbReference type="AlphaFoldDB" id="A0A7G9Z1C0"/>
<proteinExistence type="predicted"/>
<reference evidence="1" key="1">
    <citation type="submission" date="2020-06" db="EMBL/GenBank/DDBJ databases">
        <title>Unique genomic features of the anaerobic methanotrophic archaea.</title>
        <authorList>
            <person name="Chadwick G.L."/>
            <person name="Skennerton C.T."/>
            <person name="Laso-Perez R."/>
            <person name="Leu A.O."/>
            <person name="Speth D.R."/>
            <person name="Yu H."/>
            <person name="Morgan-Lang C."/>
            <person name="Hatzenpichler R."/>
            <person name="Goudeau D."/>
            <person name="Malmstrom R."/>
            <person name="Brazelton W.J."/>
            <person name="Woyke T."/>
            <person name="Hallam S.J."/>
            <person name="Tyson G.W."/>
            <person name="Wegener G."/>
            <person name="Boetius A."/>
            <person name="Orphan V."/>
        </authorList>
    </citation>
    <scope>NUCLEOTIDE SEQUENCE</scope>
</reference>
<dbReference type="SUPFAM" id="SSF143100">
    <property type="entry name" value="TTHA1013/TTHA0281-like"/>
    <property type="match status" value="1"/>
</dbReference>
<dbReference type="EMBL" id="MT631560">
    <property type="protein sequence ID" value="QNO54054.1"/>
    <property type="molecule type" value="Genomic_DNA"/>
</dbReference>
<evidence type="ECO:0008006" key="2">
    <source>
        <dbReference type="Google" id="ProtNLM"/>
    </source>
</evidence>
<protein>
    <recommendedName>
        <fullName evidence="2">HicB-like antitoxin of toxin-antitoxin system domain-containing protein</fullName>
    </recommendedName>
</protein>
<gene>
    <name evidence="1" type="ORF">JNMMCFNH_00006</name>
</gene>